<accession>L8EAA4</accession>
<proteinExistence type="predicted"/>
<sequence length="40" mass="4257">MHHGFSNSVPFMDYFMLHLAAPLCTHRGGAGCEGSTTAGF</sequence>
<name>L8EAA4_HUMAN</name>
<dbReference type="AlphaFoldDB" id="L8EAA4"/>
<evidence type="ECO:0000313" key="1">
    <source>
        <dbReference type="EMBL" id="CCQ43263.1"/>
    </source>
</evidence>
<dbReference type="EMBL" id="HF583766">
    <property type="protein sequence ID" value="CCQ43263.1"/>
    <property type="molecule type" value="Genomic_DNA"/>
</dbReference>
<organism evidence="1">
    <name type="scientific">Homo sapiens</name>
    <name type="common">Human</name>
    <dbReference type="NCBI Taxonomy" id="9606"/>
    <lineage>
        <taxon>Eukaryota</taxon>
        <taxon>Metazoa</taxon>
        <taxon>Chordata</taxon>
        <taxon>Craniata</taxon>
        <taxon>Vertebrata</taxon>
        <taxon>Euteleostomi</taxon>
        <taxon>Mammalia</taxon>
        <taxon>Eutheria</taxon>
        <taxon>Euarchontoglires</taxon>
        <taxon>Primates</taxon>
        <taxon>Haplorrhini</taxon>
        <taxon>Catarrhini</taxon>
        <taxon>Hominidae</taxon>
        <taxon>Homo</taxon>
    </lineage>
</organism>
<dbReference type="OrthoDB" id="4062651at2759"/>
<reference evidence="1" key="1">
    <citation type="journal article" date="2013" name="PLoS ONE">
        <title>Direct detection of alternative open reading frames translation products in human significantly expands the proteome.</title>
        <authorList>
            <person name="Vanderperre B."/>
            <person name="Lucier J.-F."/>
            <person name="Motard J."/>
            <person name="Tremblay G."/>
            <person name="Vanderperre S."/>
            <person name="Wisztorski M."/>
            <person name="Salzet M."/>
            <person name="Boisvert F.-M."/>
            <person name="Roucou X."/>
        </authorList>
    </citation>
    <scope>NUCLEOTIDE SEQUENCE</scope>
</reference>
<gene>
    <name evidence="1" type="primary">EPHA7</name>
</gene>
<protein>
    <submittedName>
        <fullName evidence="1">Alternative protein EPHA7</fullName>
    </submittedName>
</protein>
<dbReference type="ChiTaRS" id="EPHA7">
    <property type="organism name" value="human"/>
</dbReference>